<keyword evidence="3" id="KW-1185">Reference proteome</keyword>
<gene>
    <name evidence="2" type="ORF">DFH07DRAFT_735937</name>
</gene>
<protein>
    <submittedName>
        <fullName evidence="2">Uncharacterized protein</fullName>
    </submittedName>
</protein>
<evidence type="ECO:0000313" key="2">
    <source>
        <dbReference type="EMBL" id="KAJ7769593.1"/>
    </source>
</evidence>
<name>A0AAD7JU61_9AGAR</name>
<evidence type="ECO:0000313" key="3">
    <source>
        <dbReference type="Proteomes" id="UP001215280"/>
    </source>
</evidence>
<reference evidence="2" key="1">
    <citation type="submission" date="2023-03" db="EMBL/GenBank/DDBJ databases">
        <title>Massive genome expansion in bonnet fungi (Mycena s.s.) driven by repeated elements and novel gene families across ecological guilds.</title>
        <authorList>
            <consortium name="Lawrence Berkeley National Laboratory"/>
            <person name="Harder C.B."/>
            <person name="Miyauchi S."/>
            <person name="Viragh M."/>
            <person name="Kuo A."/>
            <person name="Thoen E."/>
            <person name="Andreopoulos B."/>
            <person name="Lu D."/>
            <person name="Skrede I."/>
            <person name="Drula E."/>
            <person name="Henrissat B."/>
            <person name="Morin E."/>
            <person name="Kohler A."/>
            <person name="Barry K."/>
            <person name="LaButti K."/>
            <person name="Morin E."/>
            <person name="Salamov A."/>
            <person name="Lipzen A."/>
            <person name="Mereny Z."/>
            <person name="Hegedus B."/>
            <person name="Baldrian P."/>
            <person name="Stursova M."/>
            <person name="Weitz H."/>
            <person name="Taylor A."/>
            <person name="Grigoriev I.V."/>
            <person name="Nagy L.G."/>
            <person name="Martin F."/>
            <person name="Kauserud H."/>
        </authorList>
    </citation>
    <scope>NUCLEOTIDE SEQUENCE</scope>
    <source>
        <strain evidence="2">CBHHK188m</strain>
    </source>
</reference>
<dbReference type="EMBL" id="JARJLG010000025">
    <property type="protein sequence ID" value="KAJ7769593.1"/>
    <property type="molecule type" value="Genomic_DNA"/>
</dbReference>
<accession>A0AAD7JU61</accession>
<organism evidence="2 3">
    <name type="scientific">Mycena maculata</name>
    <dbReference type="NCBI Taxonomy" id="230809"/>
    <lineage>
        <taxon>Eukaryota</taxon>
        <taxon>Fungi</taxon>
        <taxon>Dikarya</taxon>
        <taxon>Basidiomycota</taxon>
        <taxon>Agaricomycotina</taxon>
        <taxon>Agaricomycetes</taxon>
        <taxon>Agaricomycetidae</taxon>
        <taxon>Agaricales</taxon>
        <taxon>Marasmiineae</taxon>
        <taxon>Mycenaceae</taxon>
        <taxon>Mycena</taxon>
    </lineage>
</organism>
<evidence type="ECO:0000256" key="1">
    <source>
        <dbReference type="SAM" id="MobiDB-lite"/>
    </source>
</evidence>
<dbReference type="Proteomes" id="UP001215280">
    <property type="component" value="Unassembled WGS sequence"/>
</dbReference>
<proteinExistence type="predicted"/>
<comment type="caution">
    <text evidence="2">The sequence shown here is derived from an EMBL/GenBank/DDBJ whole genome shotgun (WGS) entry which is preliminary data.</text>
</comment>
<dbReference type="AlphaFoldDB" id="A0AAD7JU61"/>
<feature type="non-terminal residue" evidence="2">
    <location>
        <position position="1"/>
    </location>
</feature>
<feature type="region of interest" description="Disordered" evidence="1">
    <location>
        <begin position="166"/>
        <end position="185"/>
    </location>
</feature>
<sequence length="244" mass="28244">DTGEATSEESFRFDVLGTPNSPWNKSAARVFAELAIRHFSFPNTVEQFDGIRHAFTAHLKTIRKRYQTSLASGPQRGQQKRLDRLQTRKYQLFHRRRYLVYTFKPFQRHIDMIEQLGIDGMSSDESDREDIADGGHTKYRVLAPRWRAGCVTPWLRTIDSTRSMLHKSGDSDVRGSFPRHRIPTNRKSTSTKFVSGLPLNAYDPEWIAADARRKFDLRPLAQHYDFSHDADVAEYVNILEAIPF</sequence>